<dbReference type="EMBL" id="BMXK01000004">
    <property type="protein sequence ID" value="GHD04137.1"/>
    <property type="molecule type" value="Genomic_DNA"/>
</dbReference>
<reference evidence="4" key="1">
    <citation type="journal article" date="2019" name="Int. J. Syst. Evol. Microbiol.">
        <title>The Global Catalogue of Microorganisms (GCM) 10K type strain sequencing project: providing services to taxonomists for standard genome sequencing and annotation.</title>
        <authorList>
            <consortium name="The Broad Institute Genomics Platform"/>
            <consortium name="The Broad Institute Genome Sequencing Center for Infectious Disease"/>
            <person name="Wu L."/>
            <person name="Ma J."/>
        </authorList>
    </citation>
    <scope>NUCLEOTIDE SEQUENCE [LARGE SCALE GENOMIC DNA]</scope>
    <source>
        <strain evidence="4">KCTC 19466</strain>
    </source>
</reference>
<keyword evidence="2" id="KW-1133">Transmembrane helix</keyword>
<name>A0ABQ3GGU6_9MICC</name>
<feature type="region of interest" description="Disordered" evidence="1">
    <location>
        <begin position="176"/>
        <end position="198"/>
    </location>
</feature>
<comment type="caution">
    <text evidence="3">The sequence shown here is derived from an EMBL/GenBank/DDBJ whole genome shotgun (WGS) entry which is preliminary data.</text>
</comment>
<keyword evidence="2" id="KW-0812">Transmembrane</keyword>
<organism evidence="3 4">
    <name type="scientific">Zhihengliuella salsuginis</name>
    <dbReference type="NCBI Taxonomy" id="578222"/>
    <lineage>
        <taxon>Bacteria</taxon>
        <taxon>Bacillati</taxon>
        <taxon>Actinomycetota</taxon>
        <taxon>Actinomycetes</taxon>
        <taxon>Micrococcales</taxon>
        <taxon>Micrococcaceae</taxon>
        <taxon>Zhihengliuella</taxon>
    </lineage>
</organism>
<dbReference type="Proteomes" id="UP000642819">
    <property type="component" value="Unassembled WGS sequence"/>
</dbReference>
<evidence type="ECO:0000313" key="3">
    <source>
        <dbReference type="EMBL" id="GHD04137.1"/>
    </source>
</evidence>
<keyword evidence="2" id="KW-0472">Membrane</keyword>
<protein>
    <submittedName>
        <fullName evidence="3">Uncharacterized protein</fullName>
    </submittedName>
</protein>
<feature type="transmembrane region" description="Helical" evidence="2">
    <location>
        <begin position="57"/>
        <end position="78"/>
    </location>
</feature>
<accession>A0ABQ3GGU6</accession>
<keyword evidence="4" id="KW-1185">Reference proteome</keyword>
<evidence type="ECO:0000313" key="4">
    <source>
        <dbReference type="Proteomes" id="UP000642819"/>
    </source>
</evidence>
<evidence type="ECO:0000256" key="1">
    <source>
        <dbReference type="SAM" id="MobiDB-lite"/>
    </source>
</evidence>
<evidence type="ECO:0000256" key="2">
    <source>
        <dbReference type="SAM" id="Phobius"/>
    </source>
</evidence>
<dbReference type="RefSeq" id="WP_189349138.1">
    <property type="nucleotide sequence ID" value="NZ_BMXK01000004.1"/>
</dbReference>
<proteinExistence type="predicted"/>
<gene>
    <name evidence="3" type="ORF">GCM10008096_11080</name>
</gene>
<feature type="transmembrane region" description="Helical" evidence="2">
    <location>
        <begin position="29"/>
        <end position="51"/>
    </location>
</feature>
<sequence>MNSTEPRETQQQRQTQATQGRLRVRYGRLGLALVGVAALGAFVVTVLLAPFGVVSGLWPLAAAAVFAGSFVSLRSLAVRDRRRRVLERINRTYSDAMAAVAGIVAAEEPVHGSSDVFDAQPGSGETERQLTVQELRAEARRVAARENAQRPVATTGALEQSRTWEPVAVPRPTYVDADKATRPEPAPLQRPEEKKPVNVKSILADTRAKSSAAAEPVAAAPGIQHAQAAGRINLDDVLQRRRGA</sequence>